<keyword evidence="3" id="KW-1185">Reference proteome</keyword>
<comment type="caution">
    <text evidence="2">The sequence shown here is derived from an EMBL/GenBank/DDBJ whole genome shotgun (WGS) entry which is preliminary data.</text>
</comment>
<dbReference type="InterPro" id="IPR036514">
    <property type="entry name" value="SGNH_hydro_sf"/>
</dbReference>
<organism evidence="2 3">
    <name type="scientific">Kineosporia mesophila</name>
    <dbReference type="NCBI Taxonomy" id="566012"/>
    <lineage>
        <taxon>Bacteria</taxon>
        <taxon>Bacillati</taxon>
        <taxon>Actinomycetota</taxon>
        <taxon>Actinomycetes</taxon>
        <taxon>Kineosporiales</taxon>
        <taxon>Kineosporiaceae</taxon>
        <taxon>Kineosporia</taxon>
    </lineage>
</organism>
<protein>
    <submittedName>
        <fullName evidence="2">GDSL-type esterase/lipase family protein</fullName>
    </submittedName>
</protein>
<dbReference type="Proteomes" id="UP001501074">
    <property type="component" value="Unassembled WGS sequence"/>
</dbReference>
<feature type="domain" description="SGNH hydrolase-type esterase" evidence="1">
    <location>
        <begin position="21"/>
        <end position="191"/>
    </location>
</feature>
<evidence type="ECO:0000259" key="1">
    <source>
        <dbReference type="Pfam" id="PF13472"/>
    </source>
</evidence>
<name>A0ABP6ZUT2_9ACTN</name>
<accession>A0ABP6ZUT2</accession>
<evidence type="ECO:0000313" key="2">
    <source>
        <dbReference type="EMBL" id="GAA3618233.1"/>
    </source>
</evidence>
<dbReference type="Pfam" id="PF13472">
    <property type="entry name" value="Lipase_GDSL_2"/>
    <property type="match status" value="1"/>
</dbReference>
<gene>
    <name evidence="2" type="ORF">GCM10022223_38690</name>
</gene>
<dbReference type="EMBL" id="BAAAZO010000006">
    <property type="protein sequence ID" value="GAA3618233.1"/>
    <property type="molecule type" value="Genomic_DNA"/>
</dbReference>
<proteinExistence type="predicted"/>
<evidence type="ECO:0000313" key="3">
    <source>
        <dbReference type="Proteomes" id="UP001501074"/>
    </source>
</evidence>
<sequence>MSRLRLASSTPAGAPEVRICVVGDALVSGVGDPKALGWVGRVAARTPQDEMALSVYTLGVPGENTADLGTRWWSEAGRRFGDHQGEHRVVIGLGRADIEAGLSIPRSRLNLANMLDDAHARRLPAFVVGPPPAADHALNLRIEELSATFSDVCRRRSVPYVDCFDPLYAHEDWLTDLASGDGEHPRQAGYGLIAWLVLHNGWYEWLGVPRP</sequence>
<dbReference type="InterPro" id="IPR013830">
    <property type="entry name" value="SGNH_hydro"/>
</dbReference>
<dbReference type="SUPFAM" id="SSF52266">
    <property type="entry name" value="SGNH hydrolase"/>
    <property type="match status" value="1"/>
</dbReference>
<dbReference type="Gene3D" id="3.40.50.1110">
    <property type="entry name" value="SGNH hydrolase"/>
    <property type="match status" value="1"/>
</dbReference>
<reference evidence="3" key="1">
    <citation type="journal article" date="2019" name="Int. J. Syst. Evol. Microbiol.">
        <title>The Global Catalogue of Microorganisms (GCM) 10K type strain sequencing project: providing services to taxonomists for standard genome sequencing and annotation.</title>
        <authorList>
            <consortium name="The Broad Institute Genomics Platform"/>
            <consortium name="The Broad Institute Genome Sequencing Center for Infectious Disease"/>
            <person name="Wu L."/>
            <person name="Ma J."/>
        </authorList>
    </citation>
    <scope>NUCLEOTIDE SEQUENCE [LARGE SCALE GENOMIC DNA]</scope>
    <source>
        <strain evidence="3">JCM 16902</strain>
    </source>
</reference>